<dbReference type="Proteomes" id="UP000548304">
    <property type="component" value="Unassembled WGS sequence"/>
</dbReference>
<comment type="caution">
    <text evidence="1">The sequence shown here is derived from an EMBL/GenBank/DDBJ whole genome shotgun (WGS) entry which is preliminary data.</text>
</comment>
<reference evidence="1 2" key="1">
    <citation type="submission" date="2020-07" db="EMBL/GenBank/DDBJ databases">
        <title>Genomic Encyclopedia of Type Strains, Phase III (KMG-III): the genomes of soil and plant-associated and newly described type strains.</title>
        <authorList>
            <person name="Whitman W."/>
        </authorList>
    </citation>
    <scope>NUCLEOTIDE SEQUENCE [LARGE SCALE GENOMIC DNA]</scope>
    <source>
        <strain evidence="1 2">CECT 8576</strain>
    </source>
</reference>
<gene>
    <name evidence="1" type="ORF">FHR84_003261</name>
</gene>
<dbReference type="RefSeq" id="WP_179536302.1">
    <property type="nucleotide sequence ID" value="NZ_JACBYW010000006.1"/>
</dbReference>
<accession>A0A852Z1N2</accession>
<proteinExistence type="predicted"/>
<dbReference type="Pfam" id="PF14430">
    <property type="entry name" value="Imm1"/>
    <property type="match status" value="1"/>
</dbReference>
<evidence type="ECO:0000313" key="2">
    <source>
        <dbReference type="Proteomes" id="UP000548304"/>
    </source>
</evidence>
<dbReference type="InterPro" id="IPR025680">
    <property type="entry name" value="DddI"/>
</dbReference>
<evidence type="ECO:0000313" key="1">
    <source>
        <dbReference type="EMBL" id="NYH79912.1"/>
    </source>
</evidence>
<protein>
    <submittedName>
        <fullName evidence="1">Putative dehydrogenase</fullName>
    </submittedName>
</protein>
<dbReference type="EMBL" id="JACBYW010000006">
    <property type="protein sequence ID" value="NYH79912.1"/>
    <property type="molecule type" value="Genomic_DNA"/>
</dbReference>
<sequence>MTTVETVLSREGFDVAELPGDFDLVAELRRVNEQHGHRGAPCWFLYRRDEFPGLTVGVHGERGALYWDDLDAPAIPAHGTNAEHVDYFTGGVHHYTFPPSAELPLEHVFSAVAEFVRTGQRPTCVEWNEHNA</sequence>
<dbReference type="AlphaFoldDB" id="A0A852Z1N2"/>
<organism evidence="1 2">
    <name type="scientific">Actinopolyspora biskrensis</name>
    <dbReference type="NCBI Taxonomy" id="1470178"/>
    <lineage>
        <taxon>Bacteria</taxon>
        <taxon>Bacillati</taxon>
        <taxon>Actinomycetota</taxon>
        <taxon>Actinomycetes</taxon>
        <taxon>Actinopolysporales</taxon>
        <taxon>Actinopolysporaceae</taxon>
        <taxon>Actinopolyspora</taxon>
    </lineage>
</organism>
<keyword evidence="2" id="KW-1185">Reference proteome</keyword>
<name>A0A852Z1N2_9ACTN</name>